<proteinExistence type="predicted"/>
<comment type="caution">
    <text evidence="1">The sequence shown here is derived from an EMBL/GenBank/DDBJ whole genome shotgun (WGS) entry which is preliminary data.</text>
</comment>
<dbReference type="RefSeq" id="WP_345918622.1">
    <property type="nucleotide sequence ID" value="NZ_JBDIVE010000002.1"/>
</dbReference>
<evidence type="ECO:0000313" key="1">
    <source>
        <dbReference type="EMBL" id="MEN3067859.1"/>
    </source>
</evidence>
<dbReference type="Proteomes" id="UP001410394">
    <property type="component" value="Unassembled WGS sequence"/>
</dbReference>
<name>A0ABU9YWI6_9RHOO</name>
<protein>
    <submittedName>
        <fullName evidence="1">Uncharacterized protein</fullName>
    </submittedName>
</protein>
<organism evidence="1 2">
    <name type="scientific">Uliginosibacterium sediminicola</name>
    <dbReference type="NCBI Taxonomy" id="2024550"/>
    <lineage>
        <taxon>Bacteria</taxon>
        <taxon>Pseudomonadati</taxon>
        <taxon>Pseudomonadota</taxon>
        <taxon>Betaproteobacteria</taxon>
        <taxon>Rhodocyclales</taxon>
        <taxon>Zoogloeaceae</taxon>
        <taxon>Uliginosibacterium</taxon>
    </lineage>
</organism>
<sequence>MFNPADVGRRLALCADALKIRERIAAAPASAQRATRILCGTRLAAIRKALRGRSADLSDVLLSPSGGMAALRELLEAARGGTDYERFEVAARAQAIHGLMRVFQAAESRVGIQSELDDAELLKICAEWIGDADPLVNAQIERGAFAEEFKARAKSAAEQPEAFSVQVDPELQATNDAIAARLMEMRLAVRDQYGPLVGTNLELWARYARDAQQGDEWAREFCAGVLAEAEGQEWGALFAEYRRIVLEEKIPAEDAIQARRGSAVAEARALRVEVGRQAINDLLAASLIAEDAATAWANAQEITPTAIARLKKIGYPADQVRKDMAEFYRLTGGRLMSIRVHSRGDRRANATNIYSLEEVGTINLDGDFDKKTLWHELGHHIEADPVAKLAAGRLIRRRAENGGRSYTLRSLTGNKAYRSDEVAYKDGFFSPYVGKVYQDGTTEVFSMGVESFSDPERLAKRMAQDPETLEFVAGFLKAPPSPMLKALLALRETLRGAVEQDKEQAGASVDALIEQLAAGVSIRQTNDDSALPEWVRYSVQRHGYKLVGMFSEGAQSTLLLSGWVRNWDTKRRAAGLILALAGTNESGRVFFQVLDTYPGRNVDLAKAAYAIYTRRGTAPNQHQMQSESFLSEYAK</sequence>
<gene>
    <name evidence="1" type="ORF">ABDB84_05155</name>
</gene>
<evidence type="ECO:0000313" key="2">
    <source>
        <dbReference type="Proteomes" id="UP001410394"/>
    </source>
</evidence>
<keyword evidence="2" id="KW-1185">Reference proteome</keyword>
<dbReference type="EMBL" id="JBDIVE010000002">
    <property type="protein sequence ID" value="MEN3067859.1"/>
    <property type="molecule type" value="Genomic_DNA"/>
</dbReference>
<accession>A0ABU9YWI6</accession>
<reference evidence="1 2" key="1">
    <citation type="journal article" date="2018" name="Int. J. Syst. Evol. Microbiol.">
        <title>Uliginosibacterium sediminicola sp. nov., isolated from freshwater sediment.</title>
        <authorList>
            <person name="Hwang W.M."/>
            <person name="Kim S.M."/>
            <person name="Kang K."/>
            <person name="Ahn T.Y."/>
        </authorList>
    </citation>
    <scope>NUCLEOTIDE SEQUENCE [LARGE SCALE GENOMIC DNA]</scope>
    <source>
        <strain evidence="1 2">M1-21</strain>
    </source>
</reference>